<dbReference type="GO" id="GO:0004768">
    <property type="term" value="F:stearoyl-CoA 9-desaturase activity"/>
    <property type="evidence" value="ECO:0007669"/>
    <property type="project" value="TreeGrafter"/>
</dbReference>
<evidence type="ECO:0000256" key="11">
    <source>
        <dbReference type="ARBA" id="ARBA00023160"/>
    </source>
</evidence>
<keyword evidence="3 12" id="KW-0444">Lipid biosynthesis</keyword>
<evidence type="ECO:0000313" key="15">
    <source>
        <dbReference type="EMBL" id="KAJ1521713.1"/>
    </source>
</evidence>
<evidence type="ECO:0000256" key="7">
    <source>
        <dbReference type="ARBA" id="ARBA00023002"/>
    </source>
</evidence>
<accession>A0AAV7X714</accession>
<keyword evidence="4 12" id="KW-0812">Transmembrane</keyword>
<evidence type="ECO:0000256" key="2">
    <source>
        <dbReference type="ARBA" id="ARBA00009295"/>
    </source>
</evidence>
<gene>
    <name evidence="15" type="ORF">ONE63_003355</name>
</gene>
<evidence type="ECO:0000256" key="5">
    <source>
        <dbReference type="ARBA" id="ARBA00022832"/>
    </source>
</evidence>
<evidence type="ECO:0000256" key="1">
    <source>
        <dbReference type="ARBA" id="ARBA00004141"/>
    </source>
</evidence>
<protein>
    <recommendedName>
        <fullName evidence="14">Fatty acid desaturase domain-containing protein</fullName>
    </recommendedName>
</protein>
<dbReference type="GO" id="GO:0005506">
    <property type="term" value="F:iron ion binding"/>
    <property type="evidence" value="ECO:0007669"/>
    <property type="project" value="TreeGrafter"/>
</dbReference>
<comment type="domain">
    <text evidence="12">The histidine box domains are involved in binding the catalytic metal ions.</text>
</comment>
<dbReference type="InterPro" id="IPR015876">
    <property type="entry name" value="Acyl-CoA_DS"/>
</dbReference>
<evidence type="ECO:0000256" key="8">
    <source>
        <dbReference type="ARBA" id="ARBA00023004"/>
    </source>
</evidence>
<feature type="domain" description="Fatty acid desaturase" evidence="14">
    <location>
        <begin position="59"/>
        <end position="265"/>
    </location>
</feature>
<dbReference type="AlphaFoldDB" id="A0AAV7X714"/>
<dbReference type="PANTHER" id="PTHR11351">
    <property type="entry name" value="ACYL-COA DESATURASE"/>
    <property type="match status" value="1"/>
</dbReference>
<dbReference type="EMBL" id="JAPTSV010000013">
    <property type="protein sequence ID" value="KAJ1521713.1"/>
    <property type="molecule type" value="Genomic_DNA"/>
</dbReference>
<evidence type="ECO:0000256" key="9">
    <source>
        <dbReference type="ARBA" id="ARBA00023098"/>
    </source>
</evidence>
<evidence type="ECO:0000313" key="16">
    <source>
        <dbReference type="Proteomes" id="UP001075354"/>
    </source>
</evidence>
<comment type="cofactor">
    <cofactor evidence="12">
        <name>Fe(2+)</name>
        <dbReference type="ChEBI" id="CHEBI:29033"/>
    </cofactor>
</comment>
<proteinExistence type="inferred from homology"/>
<feature type="transmembrane region" description="Helical" evidence="13">
    <location>
        <begin position="90"/>
        <end position="113"/>
    </location>
</feature>
<feature type="transmembrane region" description="Helical" evidence="13">
    <location>
        <begin position="176"/>
        <end position="195"/>
    </location>
</feature>
<keyword evidence="5" id="KW-0276">Fatty acid metabolism</keyword>
<keyword evidence="9" id="KW-0443">Lipid metabolism</keyword>
<organism evidence="15 16">
    <name type="scientific">Megalurothrips usitatus</name>
    <name type="common">bean blossom thrips</name>
    <dbReference type="NCBI Taxonomy" id="439358"/>
    <lineage>
        <taxon>Eukaryota</taxon>
        <taxon>Metazoa</taxon>
        <taxon>Ecdysozoa</taxon>
        <taxon>Arthropoda</taxon>
        <taxon>Hexapoda</taxon>
        <taxon>Insecta</taxon>
        <taxon>Pterygota</taxon>
        <taxon>Neoptera</taxon>
        <taxon>Paraneoptera</taxon>
        <taxon>Thysanoptera</taxon>
        <taxon>Terebrantia</taxon>
        <taxon>Thripoidea</taxon>
        <taxon>Thripidae</taxon>
        <taxon>Megalurothrips</taxon>
    </lineage>
</organism>
<dbReference type="GO" id="GO:0006636">
    <property type="term" value="P:unsaturated fatty acid biosynthetic process"/>
    <property type="evidence" value="ECO:0007669"/>
    <property type="project" value="TreeGrafter"/>
</dbReference>
<evidence type="ECO:0000256" key="4">
    <source>
        <dbReference type="ARBA" id="ARBA00022692"/>
    </source>
</evidence>
<feature type="transmembrane region" description="Helical" evidence="13">
    <location>
        <begin position="56"/>
        <end position="78"/>
    </location>
</feature>
<keyword evidence="16" id="KW-1185">Reference proteome</keyword>
<evidence type="ECO:0000256" key="6">
    <source>
        <dbReference type="ARBA" id="ARBA00022989"/>
    </source>
</evidence>
<evidence type="ECO:0000256" key="10">
    <source>
        <dbReference type="ARBA" id="ARBA00023136"/>
    </source>
</evidence>
<keyword evidence="7 12" id="KW-0560">Oxidoreductase</keyword>
<keyword evidence="11 12" id="KW-0275">Fatty acid biosynthesis</keyword>
<feature type="transmembrane region" description="Helical" evidence="13">
    <location>
        <begin position="201"/>
        <end position="222"/>
    </location>
</feature>
<keyword evidence="8" id="KW-0408">Iron</keyword>
<comment type="subcellular location">
    <subcellularLocation>
        <location evidence="1">Membrane</location>
        <topology evidence="1">Multi-pass membrane protein</topology>
    </subcellularLocation>
</comment>
<dbReference type="PANTHER" id="PTHR11351:SF31">
    <property type="entry name" value="DESATURASE 1, ISOFORM A-RELATED"/>
    <property type="match status" value="1"/>
</dbReference>
<evidence type="ECO:0000256" key="3">
    <source>
        <dbReference type="ARBA" id="ARBA00022516"/>
    </source>
</evidence>
<reference evidence="15" key="1">
    <citation type="submission" date="2022-12" db="EMBL/GenBank/DDBJ databases">
        <title>Chromosome-level genome assembly of the bean flower thrips Megalurothrips usitatus.</title>
        <authorList>
            <person name="Ma L."/>
            <person name="Liu Q."/>
            <person name="Li H."/>
            <person name="Cai W."/>
        </authorList>
    </citation>
    <scope>NUCLEOTIDE SEQUENCE</scope>
    <source>
        <strain evidence="15">Cailab_2022a</strain>
    </source>
</reference>
<keyword evidence="6 13" id="KW-1133">Transmembrane helix</keyword>
<dbReference type="PRINTS" id="PR00075">
    <property type="entry name" value="FACDDSATRASE"/>
</dbReference>
<name>A0AAV7X714_9NEOP</name>
<keyword evidence="10 13" id="KW-0472">Membrane</keyword>
<dbReference type="GO" id="GO:0005789">
    <property type="term" value="C:endoplasmic reticulum membrane"/>
    <property type="evidence" value="ECO:0007669"/>
    <property type="project" value="TreeGrafter"/>
</dbReference>
<feature type="transmembrane region" description="Helical" evidence="13">
    <location>
        <begin position="30"/>
        <end position="49"/>
    </location>
</feature>
<dbReference type="CDD" id="cd03505">
    <property type="entry name" value="Delta9-FADS-like"/>
    <property type="match status" value="1"/>
</dbReference>
<sequence length="319" mass="36466">MAPLVEPSVDTSREADDIKPQKESYPFEPHWHHIIVMLSIHVMGLYGLVFLTKAKLATLVFAALLHVVGAIGITAGAHRLWAHRSYKATLPLRLLLVSFQSMTPQNSVIWWCLTHRRHHKNSDTDADPHNIHRGFFFAHLGWLLLKKHPDVTLKGRTVDVSDLWNDPVLAFQNRHYAAMVLVFCFAIPTVIPWYFWDEAILNAFFVAGNLRLLITFHAACLVNSAAHTFGYKPYDRSIPPGDVWSLSYLTLGESWHNYHHSFPWDYKASEYGRYSTNLAAAFIDLMARIGWAYDLRSASPAVIESRMNKSGDVALRRRY</sequence>
<dbReference type="Pfam" id="PF00487">
    <property type="entry name" value="FA_desaturase"/>
    <property type="match status" value="1"/>
</dbReference>
<evidence type="ECO:0000256" key="12">
    <source>
        <dbReference type="RuleBase" id="RU000581"/>
    </source>
</evidence>
<comment type="similarity">
    <text evidence="2 12">Belongs to the fatty acid desaturase type 1 family.</text>
</comment>
<evidence type="ECO:0000256" key="13">
    <source>
        <dbReference type="SAM" id="Phobius"/>
    </source>
</evidence>
<comment type="caution">
    <text evidence="15">The sequence shown here is derived from an EMBL/GenBank/DDBJ whole genome shotgun (WGS) entry which is preliminary data.</text>
</comment>
<evidence type="ECO:0000259" key="14">
    <source>
        <dbReference type="Pfam" id="PF00487"/>
    </source>
</evidence>
<dbReference type="Proteomes" id="UP001075354">
    <property type="component" value="Chromosome 13"/>
</dbReference>
<dbReference type="InterPro" id="IPR005804">
    <property type="entry name" value="FA_desaturase_dom"/>
</dbReference>